<feature type="transmembrane region" description="Helical" evidence="1">
    <location>
        <begin position="153"/>
        <end position="176"/>
    </location>
</feature>
<accession>A0ABW2ADB1</accession>
<dbReference type="NCBIfam" id="NF041646">
    <property type="entry name" value="VC0807_fam"/>
    <property type="match status" value="1"/>
</dbReference>
<evidence type="ECO:0000313" key="2">
    <source>
        <dbReference type="EMBL" id="MFC6704830.1"/>
    </source>
</evidence>
<feature type="transmembrane region" description="Helical" evidence="1">
    <location>
        <begin position="70"/>
        <end position="88"/>
    </location>
</feature>
<evidence type="ECO:0000313" key="3">
    <source>
        <dbReference type="Proteomes" id="UP001596298"/>
    </source>
</evidence>
<protein>
    <submittedName>
        <fullName evidence="2">VC0807 family protein</fullName>
    </submittedName>
</protein>
<feature type="transmembrane region" description="Helical" evidence="1">
    <location>
        <begin position="15"/>
        <end position="36"/>
    </location>
</feature>
<evidence type="ECO:0000256" key="1">
    <source>
        <dbReference type="SAM" id="Phobius"/>
    </source>
</evidence>
<name>A0ABW2ADB1_9MICO</name>
<dbReference type="Proteomes" id="UP001596298">
    <property type="component" value="Unassembled WGS sequence"/>
</dbReference>
<dbReference type="EMBL" id="JBHSWH010000001">
    <property type="protein sequence ID" value="MFC6704830.1"/>
    <property type="molecule type" value="Genomic_DNA"/>
</dbReference>
<sequence length="225" mass="24197">MTETPAGAYGQRIKLSGLVAMLAWDVGLPLVAYYVARAAGQSAFWSLMAATIIAGLRVVWGAWRHKHVDAFSAFMMTLFALGMVLSAITGDPRWLLVKGCVVTAIAGLIFLGSAALKRPLTLTVGKRLAAKDPGSRAELDQGWRESADFRAGFIRLALLWGFGLVLESVLRLGIIYTTSLDFSVAASAVIQILAYAVMIAITIRNVKAMRALADRPAPLEMRGES</sequence>
<dbReference type="RefSeq" id="WP_382399417.1">
    <property type="nucleotide sequence ID" value="NZ_JBHSWH010000001.1"/>
</dbReference>
<organism evidence="2 3">
    <name type="scientific">Flexivirga alba</name>
    <dbReference type="NCBI Taxonomy" id="702742"/>
    <lineage>
        <taxon>Bacteria</taxon>
        <taxon>Bacillati</taxon>
        <taxon>Actinomycetota</taxon>
        <taxon>Actinomycetes</taxon>
        <taxon>Micrococcales</taxon>
        <taxon>Dermacoccaceae</taxon>
        <taxon>Flexivirga</taxon>
    </lineage>
</organism>
<feature type="transmembrane region" description="Helical" evidence="1">
    <location>
        <begin position="42"/>
        <end position="63"/>
    </location>
</feature>
<proteinExistence type="predicted"/>
<feature type="transmembrane region" description="Helical" evidence="1">
    <location>
        <begin position="182"/>
        <end position="203"/>
    </location>
</feature>
<keyword evidence="3" id="KW-1185">Reference proteome</keyword>
<reference evidence="3" key="1">
    <citation type="journal article" date="2019" name="Int. J. Syst. Evol. Microbiol.">
        <title>The Global Catalogue of Microorganisms (GCM) 10K type strain sequencing project: providing services to taxonomists for standard genome sequencing and annotation.</title>
        <authorList>
            <consortium name="The Broad Institute Genomics Platform"/>
            <consortium name="The Broad Institute Genome Sequencing Center for Infectious Disease"/>
            <person name="Wu L."/>
            <person name="Ma J."/>
        </authorList>
    </citation>
    <scope>NUCLEOTIDE SEQUENCE [LARGE SCALE GENOMIC DNA]</scope>
    <source>
        <strain evidence="3">CCUG 58127</strain>
    </source>
</reference>
<keyword evidence="1" id="KW-0472">Membrane</keyword>
<keyword evidence="1" id="KW-0812">Transmembrane</keyword>
<comment type="caution">
    <text evidence="2">The sequence shown here is derived from an EMBL/GenBank/DDBJ whole genome shotgun (WGS) entry which is preliminary data.</text>
</comment>
<gene>
    <name evidence="2" type="ORF">ACFQDH_06010</name>
</gene>
<keyword evidence="1" id="KW-1133">Transmembrane helix</keyword>
<feature type="transmembrane region" description="Helical" evidence="1">
    <location>
        <begin position="94"/>
        <end position="116"/>
    </location>
</feature>